<evidence type="ECO:0000256" key="6">
    <source>
        <dbReference type="SAM" id="Phobius"/>
    </source>
</evidence>
<name>A0A229NV75_9BACL</name>
<evidence type="ECO:0000256" key="1">
    <source>
        <dbReference type="ARBA" id="ARBA00004141"/>
    </source>
</evidence>
<accession>A0A229NV75</accession>
<keyword evidence="8" id="KW-1185">Reference proteome</keyword>
<feature type="transmembrane region" description="Helical" evidence="6">
    <location>
        <begin position="65"/>
        <end position="98"/>
    </location>
</feature>
<feature type="transmembrane region" description="Helical" evidence="6">
    <location>
        <begin position="35"/>
        <end position="53"/>
    </location>
</feature>
<comment type="subcellular location">
    <subcellularLocation>
        <location evidence="1">Membrane</location>
        <topology evidence="1">Multi-pass membrane protein</topology>
    </subcellularLocation>
</comment>
<organism evidence="7 8">
    <name type="scientific">Paenibacillus herberti</name>
    <dbReference type="NCBI Taxonomy" id="1619309"/>
    <lineage>
        <taxon>Bacteria</taxon>
        <taxon>Bacillati</taxon>
        <taxon>Bacillota</taxon>
        <taxon>Bacilli</taxon>
        <taxon>Bacillales</taxon>
        <taxon>Paenibacillaceae</taxon>
        <taxon>Paenibacillus</taxon>
    </lineage>
</organism>
<dbReference type="Pfam" id="PF07947">
    <property type="entry name" value="YhhN"/>
    <property type="match status" value="1"/>
</dbReference>
<keyword evidence="3 6" id="KW-0812">Transmembrane</keyword>
<evidence type="ECO:0000313" key="7">
    <source>
        <dbReference type="EMBL" id="OXM13806.1"/>
    </source>
</evidence>
<comment type="similarity">
    <text evidence="2">Belongs to the TMEM86 family.</text>
</comment>
<reference evidence="7 8" key="1">
    <citation type="submission" date="2017-07" db="EMBL/GenBank/DDBJ databases">
        <title>Paenibacillus herberti R33 genome sequencing and assembly.</title>
        <authorList>
            <person name="Su W."/>
        </authorList>
    </citation>
    <scope>NUCLEOTIDE SEQUENCE [LARGE SCALE GENOMIC DNA]</scope>
    <source>
        <strain evidence="7 8">R33</strain>
    </source>
</reference>
<feature type="transmembrane region" description="Helical" evidence="6">
    <location>
        <begin position="141"/>
        <end position="160"/>
    </location>
</feature>
<keyword evidence="5 6" id="KW-0472">Membrane</keyword>
<dbReference type="PANTHER" id="PTHR31885:SF6">
    <property type="entry name" value="GH04784P"/>
    <property type="match status" value="1"/>
</dbReference>
<protein>
    <submittedName>
        <fullName evidence="7">Lysoplasmalogenase</fullName>
    </submittedName>
</protein>
<feature type="transmembrane region" description="Helical" evidence="6">
    <location>
        <begin position="12"/>
        <end position="29"/>
    </location>
</feature>
<proteinExistence type="inferred from homology"/>
<dbReference type="AlphaFoldDB" id="A0A229NV75"/>
<evidence type="ECO:0000256" key="5">
    <source>
        <dbReference type="ARBA" id="ARBA00023136"/>
    </source>
</evidence>
<evidence type="ECO:0000313" key="8">
    <source>
        <dbReference type="Proteomes" id="UP000215145"/>
    </source>
</evidence>
<dbReference type="EMBL" id="NMUQ01000003">
    <property type="protein sequence ID" value="OXM13806.1"/>
    <property type="molecule type" value="Genomic_DNA"/>
</dbReference>
<gene>
    <name evidence="7" type="ORF">CGZ75_19945</name>
</gene>
<dbReference type="InterPro" id="IPR012506">
    <property type="entry name" value="TMEM86B-like"/>
</dbReference>
<dbReference type="PANTHER" id="PTHR31885">
    <property type="entry name" value="GH04784P"/>
    <property type="match status" value="1"/>
</dbReference>
<sequence length="232" mass="25993">MKRRNSTLPKYMLPLLIALMGLIYIFAIPAEPEGIKLVFKLIPMALIITYGWLRMPKQRKPWHWILLAGLFICSIGDGTIRWFVIGLSAFLIGHLFYIPAFFSRFRFSPLRLATILPIGVYSAFMGSRLVEALLEDGRSELIAPVMAYIIVISLMAWSAIMTGNKTVIAGGLLFVLSDSILSWNMFVSEIAYSHALIMLTYYSAQFLIATSLRESNEQVPSIGKGSSSIYPT</sequence>
<comment type="caution">
    <text evidence="7">The sequence shown here is derived from an EMBL/GenBank/DDBJ whole genome shotgun (WGS) entry which is preliminary data.</text>
</comment>
<feature type="transmembrane region" description="Helical" evidence="6">
    <location>
        <begin position="110"/>
        <end position="129"/>
    </location>
</feature>
<feature type="transmembrane region" description="Helical" evidence="6">
    <location>
        <begin position="180"/>
        <end position="204"/>
    </location>
</feature>
<evidence type="ECO:0000256" key="2">
    <source>
        <dbReference type="ARBA" id="ARBA00007375"/>
    </source>
</evidence>
<evidence type="ECO:0000256" key="3">
    <source>
        <dbReference type="ARBA" id="ARBA00022692"/>
    </source>
</evidence>
<dbReference type="OrthoDB" id="5592477at2"/>
<evidence type="ECO:0000256" key="4">
    <source>
        <dbReference type="ARBA" id="ARBA00022989"/>
    </source>
</evidence>
<dbReference type="GO" id="GO:0016787">
    <property type="term" value="F:hydrolase activity"/>
    <property type="evidence" value="ECO:0007669"/>
    <property type="project" value="TreeGrafter"/>
</dbReference>
<keyword evidence="4 6" id="KW-1133">Transmembrane helix</keyword>
<dbReference type="GO" id="GO:0016020">
    <property type="term" value="C:membrane"/>
    <property type="evidence" value="ECO:0007669"/>
    <property type="project" value="UniProtKB-SubCell"/>
</dbReference>
<dbReference type="Proteomes" id="UP000215145">
    <property type="component" value="Unassembled WGS sequence"/>
</dbReference>